<evidence type="ECO:0000313" key="5">
    <source>
        <dbReference type="Proteomes" id="UP000694421"/>
    </source>
</evidence>
<reference evidence="4" key="2">
    <citation type="submission" date="2025-09" db="UniProtKB">
        <authorList>
            <consortium name="Ensembl"/>
        </authorList>
    </citation>
    <scope>IDENTIFICATION</scope>
</reference>
<dbReference type="GO" id="GO:0060271">
    <property type="term" value="P:cilium assembly"/>
    <property type="evidence" value="ECO:0007669"/>
    <property type="project" value="InterPro"/>
</dbReference>
<name>A0A8D0KNB7_SALMN</name>
<dbReference type="AlphaFoldDB" id="A0A8D0KNB7"/>
<dbReference type="Proteomes" id="UP000694421">
    <property type="component" value="Unplaced"/>
</dbReference>
<evidence type="ECO:0000313" key="4">
    <source>
        <dbReference type="Ensembl" id="ENSSMRP00000027607.1"/>
    </source>
</evidence>
<feature type="region of interest" description="Disordered" evidence="3">
    <location>
        <begin position="185"/>
        <end position="222"/>
    </location>
</feature>
<accession>A0A8D0KNB7</accession>
<dbReference type="Pfam" id="PF17664">
    <property type="entry name" value="HOATZ-like"/>
    <property type="match status" value="1"/>
</dbReference>
<evidence type="ECO:0000256" key="2">
    <source>
        <dbReference type="ARBA" id="ARBA00023657"/>
    </source>
</evidence>
<feature type="compositionally biased region" description="Low complexity" evidence="3">
    <location>
        <begin position="1"/>
        <end position="18"/>
    </location>
</feature>
<organism evidence="4 5">
    <name type="scientific">Salvator merianae</name>
    <name type="common">Argentine black and white tegu</name>
    <name type="synonym">Tupinambis merianae</name>
    <dbReference type="NCBI Taxonomy" id="96440"/>
    <lineage>
        <taxon>Eukaryota</taxon>
        <taxon>Metazoa</taxon>
        <taxon>Chordata</taxon>
        <taxon>Craniata</taxon>
        <taxon>Vertebrata</taxon>
        <taxon>Euteleostomi</taxon>
        <taxon>Lepidosauria</taxon>
        <taxon>Squamata</taxon>
        <taxon>Bifurcata</taxon>
        <taxon>Unidentata</taxon>
        <taxon>Episquamata</taxon>
        <taxon>Laterata</taxon>
        <taxon>Teiioidea</taxon>
        <taxon>Teiidae</taxon>
        <taxon>Salvator</taxon>
    </lineage>
</organism>
<feature type="region of interest" description="Disordered" evidence="3">
    <location>
        <begin position="73"/>
        <end position="115"/>
    </location>
</feature>
<feature type="region of interest" description="Disordered" evidence="3">
    <location>
        <begin position="1"/>
        <end position="50"/>
    </location>
</feature>
<feature type="compositionally biased region" description="Basic and acidic residues" evidence="3">
    <location>
        <begin position="202"/>
        <end position="222"/>
    </location>
</feature>
<dbReference type="GeneTree" id="ENSGT00390000002677"/>
<feature type="compositionally biased region" description="Polar residues" evidence="3">
    <location>
        <begin position="189"/>
        <end position="201"/>
    </location>
</feature>
<keyword evidence="5" id="KW-1185">Reference proteome</keyword>
<dbReference type="InterPro" id="IPR040681">
    <property type="entry name" value="HOATZ-like"/>
</dbReference>
<dbReference type="PANTHER" id="PTHR47231:SF1">
    <property type="entry name" value="CILIA- AND FLAGELLA-ASSOCIATED PROTEIN HOATZ"/>
    <property type="match status" value="1"/>
</dbReference>
<protein>
    <recommendedName>
        <fullName evidence="2">Cilia- and flagella-associated protein HOATZ</fullName>
    </recommendedName>
</protein>
<dbReference type="PANTHER" id="PTHR47231">
    <property type="entry name" value="UPF0722 PROTEIN C11ORF88"/>
    <property type="match status" value="1"/>
</dbReference>
<comment type="similarity">
    <text evidence="1">Belongs to the HOATZ family.</text>
</comment>
<reference evidence="4" key="1">
    <citation type="submission" date="2025-08" db="UniProtKB">
        <authorList>
            <consortium name="Ensembl"/>
        </authorList>
    </citation>
    <scope>IDENTIFICATION</scope>
</reference>
<sequence length="222" mass="24191">METRAAAVATGVAQAARPSAPPPPPPGSMAAPSMSSTAPPPPPSSPSAALVFAGTSEDDVALAKSFWNSVTLQPPLESRLNSRRDSLSSGGGSSRKGSQAQAVDGPRVSHHERSSLLPLRSFDDDIREGNLLEILEAEKNNLREQYLQKHHEPLHRTKSTEMYSSSAKKREEIIALLKKQREERIVKESVSQMHKPQNKTQESAKRIPESDMEDKDSVRALV</sequence>
<dbReference type="OMA" id="ISVRWIF"/>
<dbReference type="SUPFAM" id="SSF101447">
    <property type="entry name" value="Formin homology 2 domain (FH2 domain)"/>
    <property type="match status" value="1"/>
</dbReference>
<evidence type="ECO:0000256" key="1">
    <source>
        <dbReference type="ARBA" id="ARBA00023451"/>
    </source>
</evidence>
<proteinExistence type="inferred from homology"/>
<evidence type="ECO:0000256" key="3">
    <source>
        <dbReference type="SAM" id="MobiDB-lite"/>
    </source>
</evidence>
<dbReference type="Ensembl" id="ENSSMRT00000032237.1">
    <property type="protein sequence ID" value="ENSSMRP00000027607.1"/>
    <property type="gene ID" value="ENSSMRG00000021288.1"/>
</dbReference>
<feature type="compositionally biased region" description="Low complexity" evidence="3">
    <location>
        <begin position="28"/>
        <end position="37"/>
    </location>
</feature>